<dbReference type="SUPFAM" id="SSF51735">
    <property type="entry name" value="NAD(P)-binding Rossmann-fold domains"/>
    <property type="match status" value="1"/>
</dbReference>
<dbReference type="Pfam" id="PF03446">
    <property type="entry name" value="NAD_binding_2"/>
    <property type="match status" value="1"/>
</dbReference>
<dbReference type="EMBL" id="JAQQXR010000003">
    <property type="protein sequence ID" value="MDC8757948.1"/>
    <property type="molecule type" value="Genomic_DNA"/>
</dbReference>
<evidence type="ECO:0000313" key="3">
    <source>
        <dbReference type="Proteomes" id="UP001221208"/>
    </source>
</evidence>
<dbReference type="SUPFAM" id="SSF48179">
    <property type="entry name" value="6-phosphogluconate dehydrogenase C-terminal domain-like"/>
    <property type="match status" value="1"/>
</dbReference>
<dbReference type="Gene3D" id="1.10.1040.10">
    <property type="entry name" value="N-(1-d-carboxylethyl)-l-norvaline Dehydrogenase, domain 2"/>
    <property type="match status" value="1"/>
</dbReference>
<proteinExistence type="predicted"/>
<dbReference type="Proteomes" id="UP001221208">
    <property type="component" value="Unassembled WGS sequence"/>
</dbReference>
<dbReference type="PANTHER" id="PTHR43060">
    <property type="entry name" value="3-HYDROXYISOBUTYRATE DEHYDROGENASE-LIKE 1, MITOCHONDRIAL-RELATED"/>
    <property type="match status" value="1"/>
</dbReference>
<organism evidence="2 3">
    <name type="scientific">Janthinobacterium fluminis</name>
    <dbReference type="NCBI Taxonomy" id="2987524"/>
    <lineage>
        <taxon>Bacteria</taxon>
        <taxon>Pseudomonadati</taxon>
        <taxon>Pseudomonadota</taxon>
        <taxon>Betaproteobacteria</taxon>
        <taxon>Burkholderiales</taxon>
        <taxon>Oxalobacteraceae</taxon>
        <taxon>Janthinobacterium</taxon>
    </lineage>
</organism>
<evidence type="ECO:0000313" key="2">
    <source>
        <dbReference type="EMBL" id="MDC8757948.1"/>
    </source>
</evidence>
<feature type="domain" description="6-phosphogluconate dehydrogenase NADP-binding" evidence="1">
    <location>
        <begin position="12"/>
        <end position="169"/>
    </location>
</feature>
<dbReference type="InterPro" id="IPR006115">
    <property type="entry name" value="6PGDH_NADP-bd"/>
</dbReference>
<evidence type="ECO:0000259" key="1">
    <source>
        <dbReference type="Pfam" id="PF03446"/>
    </source>
</evidence>
<comment type="caution">
    <text evidence="2">The sequence shown here is derived from an EMBL/GenBank/DDBJ whole genome shotgun (WGS) entry which is preliminary data.</text>
</comment>
<dbReference type="InterPro" id="IPR013328">
    <property type="entry name" value="6PGD_dom2"/>
</dbReference>
<gene>
    <name evidence="2" type="ORF">OIK44_10140</name>
</gene>
<dbReference type="InterPro" id="IPR008927">
    <property type="entry name" value="6-PGluconate_DH-like_C_sf"/>
</dbReference>
<reference evidence="2 3" key="1">
    <citation type="submission" date="2022-10" db="EMBL/GenBank/DDBJ databases">
        <title>Janthinobacterium sp. hw3 Genome sequencing.</title>
        <authorList>
            <person name="Park S."/>
        </authorList>
    </citation>
    <scope>NUCLEOTIDE SEQUENCE [LARGE SCALE GENOMIC DNA]</scope>
    <source>
        <strain evidence="3">hw3</strain>
    </source>
</reference>
<sequence length="268" mass="27165">MPHEPLGMTVNRVGVIGLGSMGRGIIMSLRRGGFRVLGHDDSAQARDTLQDEGVAVTRTLAGAASTAGLLILALPNSAAVEQLVFGPDGLLLNGPAGLIVLDTTPTAPHSARKVAGALEAMGIHYLDGAASGGPQAAITGTLDLLLGGEQAHIDTIAPVLAAISTRRVHAGPAGAGHAARLLRQLVVGTELLIADEAARIAAALGLDPRLTLHRARQLYDGVTDARHLQSDLNLAMHLIDASSAAAPLGRAAGRLWAAAGGGPPDAMN</sequence>
<dbReference type="InterPro" id="IPR036291">
    <property type="entry name" value="NAD(P)-bd_dom_sf"/>
</dbReference>
<name>A0ABT5K0K9_9BURK</name>
<protein>
    <submittedName>
        <fullName evidence="2">NAD(P)-binding domain-containing protein</fullName>
    </submittedName>
</protein>
<dbReference type="Gene3D" id="3.40.50.720">
    <property type="entry name" value="NAD(P)-binding Rossmann-like Domain"/>
    <property type="match status" value="1"/>
</dbReference>
<dbReference type="PANTHER" id="PTHR43060:SF15">
    <property type="entry name" value="3-HYDROXYISOBUTYRATE DEHYDROGENASE-LIKE 1, MITOCHONDRIAL-RELATED"/>
    <property type="match status" value="1"/>
</dbReference>
<accession>A0ABT5K0K9</accession>
<keyword evidence="3" id="KW-1185">Reference proteome</keyword>